<evidence type="ECO:0000313" key="5">
    <source>
        <dbReference type="EMBL" id="TFK36412.1"/>
    </source>
</evidence>
<accession>A0A5C3LUE4</accession>
<proteinExistence type="inferred from homology"/>
<keyword evidence="2" id="KW-0521">NADP</keyword>
<sequence>VTGASSGFGRAVTETVLEKGDIVSATLRNPSALEDLSSITSSEKLLVIKCDVTQSTDISTAFEETIKKFGRCDVVFNNAGYGIVGEVEGTPDDAARKLFETNFWGAANISRESIRVFRECNPKGDGGRLLTMSSGAGFKGVAGGGYYAASKHALQGLTDSLAKEMNPAWNIKISILEPGAFKTRAHRENNVTFPPHPAYTDPDLPSQKLRRNFEVRTRKGDVHRAAERIFEFAGLEYPPLHWPIGHDAIAGVRKQINDVTEQVNAYEFWSDGLTFDAV</sequence>
<dbReference type="GO" id="GO:0016491">
    <property type="term" value="F:oxidoreductase activity"/>
    <property type="evidence" value="ECO:0007669"/>
    <property type="project" value="UniProtKB-KW"/>
</dbReference>
<comment type="similarity">
    <text evidence="1 4">Belongs to the short-chain dehydrogenases/reductases (SDR) family.</text>
</comment>
<evidence type="ECO:0000256" key="2">
    <source>
        <dbReference type="ARBA" id="ARBA00022857"/>
    </source>
</evidence>
<evidence type="ECO:0000256" key="1">
    <source>
        <dbReference type="ARBA" id="ARBA00006484"/>
    </source>
</evidence>
<dbReference type="CDD" id="cd05374">
    <property type="entry name" value="17beta-HSD-like_SDR_c"/>
    <property type="match status" value="1"/>
</dbReference>
<name>A0A5C3LUE4_9AGAR</name>
<dbReference type="InterPro" id="IPR002347">
    <property type="entry name" value="SDR_fam"/>
</dbReference>
<dbReference type="Pfam" id="PF00106">
    <property type="entry name" value="adh_short"/>
    <property type="match status" value="1"/>
</dbReference>
<reference evidence="5 6" key="1">
    <citation type="journal article" date="2019" name="Nat. Ecol. Evol.">
        <title>Megaphylogeny resolves global patterns of mushroom evolution.</title>
        <authorList>
            <person name="Varga T."/>
            <person name="Krizsan K."/>
            <person name="Foldi C."/>
            <person name="Dima B."/>
            <person name="Sanchez-Garcia M."/>
            <person name="Sanchez-Ramirez S."/>
            <person name="Szollosi G.J."/>
            <person name="Szarkandi J.G."/>
            <person name="Papp V."/>
            <person name="Albert L."/>
            <person name="Andreopoulos W."/>
            <person name="Angelini C."/>
            <person name="Antonin V."/>
            <person name="Barry K.W."/>
            <person name="Bougher N.L."/>
            <person name="Buchanan P."/>
            <person name="Buyck B."/>
            <person name="Bense V."/>
            <person name="Catcheside P."/>
            <person name="Chovatia M."/>
            <person name="Cooper J."/>
            <person name="Damon W."/>
            <person name="Desjardin D."/>
            <person name="Finy P."/>
            <person name="Geml J."/>
            <person name="Haridas S."/>
            <person name="Hughes K."/>
            <person name="Justo A."/>
            <person name="Karasinski D."/>
            <person name="Kautmanova I."/>
            <person name="Kiss B."/>
            <person name="Kocsube S."/>
            <person name="Kotiranta H."/>
            <person name="LaButti K.M."/>
            <person name="Lechner B.E."/>
            <person name="Liimatainen K."/>
            <person name="Lipzen A."/>
            <person name="Lukacs Z."/>
            <person name="Mihaltcheva S."/>
            <person name="Morgado L.N."/>
            <person name="Niskanen T."/>
            <person name="Noordeloos M.E."/>
            <person name="Ohm R.A."/>
            <person name="Ortiz-Santana B."/>
            <person name="Ovrebo C."/>
            <person name="Racz N."/>
            <person name="Riley R."/>
            <person name="Savchenko A."/>
            <person name="Shiryaev A."/>
            <person name="Soop K."/>
            <person name="Spirin V."/>
            <person name="Szebenyi C."/>
            <person name="Tomsovsky M."/>
            <person name="Tulloss R.E."/>
            <person name="Uehling J."/>
            <person name="Grigoriev I.V."/>
            <person name="Vagvolgyi C."/>
            <person name="Papp T."/>
            <person name="Martin F.M."/>
            <person name="Miettinen O."/>
            <person name="Hibbett D.S."/>
            <person name="Nagy L.G."/>
        </authorList>
    </citation>
    <scope>NUCLEOTIDE SEQUENCE [LARGE SCALE GENOMIC DNA]</scope>
    <source>
        <strain evidence="5 6">CBS 166.37</strain>
    </source>
</reference>
<dbReference type="AlphaFoldDB" id="A0A5C3LUE4"/>
<dbReference type="PRINTS" id="PR00080">
    <property type="entry name" value="SDRFAMILY"/>
</dbReference>
<dbReference type="InterPro" id="IPR051911">
    <property type="entry name" value="SDR_oxidoreductase"/>
</dbReference>
<keyword evidence="6" id="KW-1185">Reference proteome</keyword>
<gene>
    <name evidence="5" type="ORF">BDQ12DRAFT_609865</name>
</gene>
<dbReference type="PRINTS" id="PR00081">
    <property type="entry name" value="GDHRDH"/>
</dbReference>
<dbReference type="Gene3D" id="3.40.50.720">
    <property type="entry name" value="NAD(P)-binding Rossmann-like Domain"/>
    <property type="match status" value="1"/>
</dbReference>
<dbReference type="PANTHER" id="PTHR43976">
    <property type="entry name" value="SHORT CHAIN DEHYDROGENASE"/>
    <property type="match status" value="1"/>
</dbReference>
<dbReference type="STRING" id="68775.A0A5C3LUE4"/>
<dbReference type="InterPro" id="IPR020904">
    <property type="entry name" value="Sc_DH/Rdtase_CS"/>
</dbReference>
<feature type="non-terminal residue" evidence="5">
    <location>
        <position position="1"/>
    </location>
</feature>
<evidence type="ECO:0000256" key="3">
    <source>
        <dbReference type="ARBA" id="ARBA00023002"/>
    </source>
</evidence>
<dbReference type="PANTHER" id="PTHR43976:SF16">
    <property type="entry name" value="SHORT-CHAIN DEHYDROGENASE_REDUCTASE FAMILY PROTEIN"/>
    <property type="match status" value="1"/>
</dbReference>
<keyword evidence="3" id="KW-0560">Oxidoreductase</keyword>
<protein>
    <submittedName>
        <fullName evidence="5">NAD-P-binding protein</fullName>
    </submittedName>
</protein>
<evidence type="ECO:0000313" key="6">
    <source>
        <dbReference type="Proteomes" id="UP000308652"/>
    </source>
</evidence>
<dbReference type="PROSITE" id="PS00061">
    <property type="entry name" value="ADH_SHORT"/>
    <property type="match status" value="1"/>
</dbReference>
<dbReference type="SUPFAM" id="SSF51735">
    <property type="entry name" value="NAD(P)-binding Rossmann-fold domains"/>
    <property type="match status" value="1"/>
</dbReference>
<evidence type="ECO:0000256" key="4">
    <source>
        <dbReference type="RuleBase" id="RU000363"/>
    </source>
</evidence>
<dbReference type="OrthoDB" id="1274115at2759"/>
<dbReference type="Proteomes" id="UP000308652">
    <property type="component" value="Unassembled WGS sequence"/>
</dbReference>
<organism evidence="5 6">
    <name type="scientific">Crucibulum laeve</name>
    <dbReference type="NCBI Taxonomy" id="68775"/>
    <lineage>
        <taxon>Eukaryota</taxon>
        <taxon>Fungi</taxon>
        <taxon>Dikarya</taxon>
        <taxon>Basidiomycota</taxon>
        <taxon>Agaricomycotina</taxon>
        <taxon>Agaricomycetes</taxon>
        <taxon>Agaricomycetidae</taxon>
        <taxon>Agaricales</taxon>
        <taxon>Agaricineae</taxon>
        <taxon>Nidulariaceae</taxon>
        <taxon>Crucibulum</taxon>
    </lineage>
</organism>
<dbReference type="EMBL" id="ML213614">
    <property type="protein sequence ID" value="TFK36412.1"/>
    <property type="molecule type" value="Genomic_DNA"/>
</dbReference>
<dbReference type="InterPro" id="IPR036291">
    <property type="entry name" value="NAD(P)-bd_dom_sf"/>
</dbReference>